<evidence type="ECO:0000256" key="6">
    <source>
        <dbReference type="RuleBase" id="RU003479"/>
    </source>
</evidence>
<gene>
    <name evidence="7" type="primary">CH10</name>
    <name evidence="9" type="synonym">LOC105233474</name>
</gene>
<reference evidence="9" key="2">
    <citation type="submission" date="2025-05" db="UniProtKB">
        <authorList>
            <consortium name="RefSeq"/>
        </authorList>
    </citation>
    <scope>IDENTIFICATION</scope>
    <source>
        <tissue evidence="9">Adult</tissue>
    </source>
</reference>
<dbReference type="PANTHER" id="PTHR10772">
    <property type="entry name" value="10 KDA HEAT SHOCK PROTEIN"/>
    <property type="match status" value="1"/>
</dbReference>
<dbReference type="GO" id="GO:0005524">
    <property type="term" value="F:ATP binding"/>
    <property type="evidence" value="ECO:0007669"/>
    <property type="project" value="InterPro"/>
</dbReference>
<dbReference type="RefSeq" id="XP_049309977.1">
    <property type="nucleotide sequence ID" value="XM_049454020.1"/>
</dbReference>
<dbReference type="FunFam" id="2.30.33.40:FF:000002">
    <property type="entry name" value="10 kDa chaperonin, mitochondrial"/>
    <property type="match status" value="1"/>
</dbReference>
<dbReference type="Gene3D" id="2.30.33.40">
    <property type="entry name" value="GroES chaperonin"/>
    <property type="match status" value="1"/>
</dbReference>
<dbReference type="GO" id="GO:0051087">
    <property type="term" value="F:protein-folding chaperone binding"/>
    <property type="evidence" value="ECO:0007669"/>
    <property type="project" value="TreeGrafter"/>
</dbReference>
<reference evidence="7" key="1">
    <citation type="journal article" date="2014" name="BMC Genomics">
        <title>Characterizing the developmental transcriptome of the oriental fruit fly, Bactrocera dorsalis (Diptera: Tephritidae) through comparative genomic analysis with Drosophila melanogaster utilizing modENCODE datasets.</title>
        <authorList>
            <person name="Geib S.M."/>
            <person name="Calla B."/>
            <person name="Hall B."/>
            <person name="Hou S."/>
            <person name="Manoukis N.C."/>
        </authorList>
    </citation>
    <scope>NUCLEOTIDE SEQUENCE</scope>
    <source>
        <strain evidence="7">Punador</strain>
    </source>
</reference>
<evidence type="ECO:0000313" key="9">
    <source>
        <dbReference type="RefSeq" id="XP_049309977.1"/>
    </source>
</evidence>
<dbReference type="InterPro" id="IPR020818">
    <property type="entry name" value="Chaperonin_GroES"/>
</dbReference>
<evidence type="ECO:0000256" key="5">
    <source>
        <dbReference type="ARBA" id="ARBA00031971"/>
    </source>
</evidence>
<dbReference type="CDD" id="cd00320">
    <property type="entry name" value="cpn10"/>
    <property type="match status" value="1"/>
</dbReference>
<dbReference type="OrthoDB" id="184876at2759"/>
<dbReference type="Pfam" id="PF00166">
    <property type="entry name" value="Cpn10"/>
    <property type="match status" value="1"/>
</dbReference>
<dbReference type="PANTHER" id="PTHR10772:SF0">
    <property type="entry name" value="10 KDA HEAT SHOCK PROTEIN, MITOCHONDRIAL"/>
    <property type="match status" value="1"/>
</dbReference>
<evidence type="ECO:0000256" key="4">
    <source>
        <dbReference type="ARBA" id="ARBA00029976"/>
    </source>
</evidence>
<protein>
    <recommendedName>
        <fullName evidence="2">10 kDa heat shock protein, mitochondrial</fullName>
    </recommendedName>
    <alternativeName>
        <fullName evidence="4">10 kDa chaperonin</fullName>
    </alternativeName>
    <alternativeName>
        <fullName evidence="5">Chaperonin 10</fullName>
    </alternativeName>
</protein>
<dbReference type="PRINTS" id="PR00297">
    <property type="entry name" value="CHAPERONIN10"/>
</dbReference>
<dbReference type="GO" id="GO:0046872">
    <property type="term" value="F:metal ion binding"/>
    <property type="evidence" value="ECO:0007669"/>
    <property type="project" value="TreeGrafter"/>
</dbReference>
<dbReference type="InterPro" id="IPR037124">
    <property type="entry name" value="Chaperonin_GroES_sf"/>
</dbReference>
<dbReference type="SMART" id="SM00883">
    <property type="entry name" value="Cpn10"/>
    <property type="match status" value="1"/>
</dbReference>
<proteinExistence type="inferred from homology"/>
<dbReference type="EMBL" id="GAKP01004570">
    <property type="protein sequence ID" value="JAC54382.1"/>
    <property type="molecule type" value="Transcribed_RNA"/>
</dbReference>
<dbReference type="SMR" id="A0A034WJ55"/>
<keyword evidence="3 6" id="KW-0143">Chaperone</keyword>
<evidence type="ECO:0000313" key="8">
    <source>
        <dbReference type="Proteomes" id="UP001652620"/>
    </source>
</evidence>
<dbReference type="InterPro" id="IPR011032">
    <property type="entry name" value="GroES-like_sf"/>
</dbReference>
<dbReference type="InterPro" id="IPR018369">
    <property type="entry name" value="Chaprnonin_Cpn10_CS"/>
</dbReference>
<dbReference type="PROSITE" id="PS00681">
    <property type="entry name" value="CHAPERONINS_CPN10"/>
    <property type="match status" value="1"/>
</dbReference>
<evidence type="ECO:0000313" key="7">
    <source>
        <dbReference type="EMBL" id="JAC54382.1"/>
    </source>
</evidence>
<dbReference type="SUPFAM" id="SSF50129">
    <property type="entry name" value="GroES-like"/>
    <property type="match status" value="1"/>
</dbReference>
<dbReference type="HAMAP" id="MF_00580">
    <property type="entry name" value="CH10"/>
    <property type="match status" value="1"/>
</dbReference>
<dbReference type="GO" id="GO:0044183">
    <property type="term" value="F:protein folding chaperone"/>
    <property type="evidence" value="ECO:0007669"/>
    <property type="project" value="InterPro"/>
</dbReference>
<evidence type="ECO:0000256" key="3">
    <source>
        <dbReference type="ARBA" id="ARBA00023186"/>
    </source>
</evidence>
<keyword evidence="7" id="KW-0346">Stress response</keyword>
<dbReference type="AlphaFoldDB" id="A0A034WJ55"/>
<dbReference type="GO" id="GO:0005759">
    <property type="term" value="C:mitochondrial matrix"/>
    <property type="evidence" value="ECO:0007669"/>
    <property type="project" value="TreeGrafter"/>
</dbReference>
<name>A0A034WJ55_BACDO</name>
<evidence type="ECO:0000256" key="1">
    <source>
        <dbReference type="ARBA" id="ARBA00006975"/>
    </source>
</evidence>
<keyword evidence="8" id="KW-1185">Reference proteome</keyword>
<dbReference type="OMA" id="IMAVMAP"/>
<dbReference type="Proteomes" id="UP001652620">
    <property type="component" value="Chromosome 3"/>
</dbReference>
<dbReference type="GO" id="GO:0051082">
    <property type="term" value="F:unfolded protein binding"/>
    <property type="evidence" value="ECO:0007669"/>
    <property type="project" value="TreeGrafter"/>
</dbReference>
<organism evidence="7">
    <name type="scientific">Bactrocera dorsalis</name>
    <name type="common">Oriental fruit fly</name>
    <name type="synonym">Dacus dorsalis</name>
    <dbReference type="NCBI Taxonomy" id="27457"/>
    <lineage>
        <taxon>Eukaryota</taxon>
        <taxon>Metazoa</taxon>
        <taxon>Ecdysozoa</taxon>
        <taxon>Arthropoda</taxon>
        <taxon>Hexapoda</taxon>
        <taxon>Insecta</taxon>
        <taxon>Pterygota</taxon>
        <taxon>Neoptera</taxon>
        <taxon>Endopterygota</taxon>
        <taxon>Diptera</taxon>
        <taxon>Brachycera</taxon>
        <taxon>Muscomorpha</taxon>
        <taxon>Tephritoidea</taxon>
        <taxon>Tephritidae</taxon>
        <taxon>Bactrocera</taxon>
        <taxon>Bactrocera</taxon>
    </lineage>
</organism>
<comment type="similarity">
    <text evidence="1 6">Belongs to the GroES chaperonin family.</text>
</comment>
<accession>A0A034WJ55</accession>
<sequence>MTSLIKRVIPTLDRILVRRAEAANVTKGGIVLTEKGVERMVEGTVVAVGPGSRNPQSGNYIPMGVKEGDRVLLPKYGGTRVDMEDQKEYVLYREADILAKLE</sequence>
<evidence type="ECO:0000256" key="2">
    <source>
        <dbReference type="ARBA" id="ARBA00018842"/>
    </source>
</evidence>